<keyword evidence="2" id="KW-0732">Signal</keyword>
<evidence type="ECO:0000313" key="3">
    <source>
        <dbReference type="EMBL" id="TYR97729.1"/>
    </source>
</evidence>
<dbReference type="NCBIfam" id="TIGR01167">
    <property type="entry name" value="LPXTG_anchor"/>
    <property type="match status" value="1"/>
</dbReference>
<keyword evidence="1" id="KW-0812">Transmembrane</keyword>
<organism evidence="3 4">
    <name type="scientific">Rossellomorea vietnamensis</name>
    <dbReference type="NCBI Taxonomy" id="218284"/>
    <lineage>
        <taxon>Bacteria</taxon>
        <taxon>Bacillati</taxon>
        <taxon>Bacillota</taxon>
        <taxon>Bacilli</taxon>
        <taxon>Bacillales</taxon>
        <taxon>Bacillaceae</taxon>
        <taxon>Rossellomorea</taxon>
    </lineage>
</organism>
<keyword evidence="1" id="KW-1133">Transmembrane helix</keyword>
<evidence type="ECO:0000313" key="4">
    <source>
        <dbReference type="Proteomes" id="UP000325182"/>
    </source>
</evidence>
<name>A0A5D4M751_9BACI</name>
<protein>
    <submittedName>
        <fullName evidence="3">LPXTG cell wall anchor domain-containing protein</fullName>
    </submittedName>
</protein>
<evidence type="ECO:0000256" key="1">
    <source>
        <dbReference type="SAM" id="Phobius"/>
    </source>
</evidence>
<dbReference type="Proteomes" id="UP000325182">
    <property type="component" value="Unassembled WGS sequence"/>
</dbReference>
<dbReference type="AlphaFoldDB" id="A0A5D4M751"/>
<dbReference type="InterPro" id="IPR022121">
    <property type="entry name" value="Peptidase_M73_camelysin"/>
</dbReference>
<dbReference type="EMBL" id="VTEG01000017">
    <property type="protein sequence ID" value="TYR97729.1"/>
    <property type="molecule type" value="Genomic_DNA"/>
</dbReference>
<feature type="transmembrane region" description="Helical" evidence="1">
    <location>
        <begin position="177"/>
        <end position="196"/>
    </location>
</feature>
<proteinExistence type="predicted"/>
<keyword evidence="1" id="KW-0472">Membrane</keyword>
<evidence type="ECO:0000256" key="2">
    <source>
        <dbReference type="SAM" id="SignalP"/>
    </source>
</evidence>
<feature type="chain" id="PRO_5022967044" evidence="2">
    <location>
        <begin position="29"/>
        <end position="208"/>
    </location>
</feature>
<gene>
    <name evidence="3" type="ORF">FZC84_17945</name>
</gene>
<accession>A0A5D4M751</accession>
<feature type="signal peptide" evidence="2">
    <location>
        <begin position="1"/>
        <end position="28"/>
    </location>
</feature>
<sequence length="208" mass="23135">MMNKVKRCLVVFSLLTLMFFSAVNLATASPDESIPEVDIATTPTKVLFNVDNMKPGDWADRTIKISNKGKQDFTYTMSTHLKSGSKKLYNELTMKVSDEKGELYNGKISDFSGLESRELAKLAAEDLSFTVEFPPHLGNDFQGLSTEVEFKFFVEGTLGGLLPVDGPKLPETGTNTFAFLALGTILSLSSLVMFGIQRYRRKRLEPTR</sequence>
<reference evidence="3 4" key="1">
    <citation type="submission" date="2019-08" db="EMBL/GenBank/DDBJ databases">
        <title>Bacillus genomes from the desert of Cuatro Cienegas, Coahuila.</title>
        <authorList>
            <person name="Olmedo-Alvarez G."/>
        </authorList>
    </citation>
    <scope>NUCLEOTIDE SEQUENCE [LARGE SCALE GENOMIC DNA]</scope>
    <source>
        <strain evidence="3 4">CH128b_4D</strain>
    </source>
</reference>
<dbReference type="Pfam" id="PF12389">
    <property type="entry name" value="Peptidase_M73"/>
    <property type="match status" value="1"/>
</dbReference>
<comment type="caution">
    <text evidence="3">The sequence shown here is derived from an EMBL/GenBank/DDBJ whole genome shotgun (WGS) entry which is preliminary data.</text>
</comment>